<dbReference type="Gene3D" id="1.20.1260.10">
    <property type="match status" value="1"/>
</dbReference>
<dbReference type="RefSeq" id="WP_073045827.1">
    <property type="nucleotide sequence ID" value="NZ_FQUO01000014.1"/>
</dbReference>
<dbReference type="InterPro" id="IPR016920">
    <property type="entry name" value="UCP029477"/>
</dbReference>
<name>A0A1M5FQ79_9BACT</name>
<evidence type="ECO:0000259" key="1">
    <source>
        <dbReference type="Pfam" id="PF09537"/>
    </source>
</evidence>
<accession>A0A1M5FQ79</accession>
<dbReference type="NCBIfam" id="TIGR02284">
    <property type="entry name" value="PA2169 family four-helix-bundle protein"/>
    <property type="match status" value="1"/>
</dbReference>
<proteinExistence type="predicted"/>
<dbReference type="Proteomes" id="UP000184368">
    <property type="component" value="Unassembled WGS sequence"/>
</dbReference>
<dbReference type="OrthoDB" id="282393at2"/>
<dbReference type="InterPro" id="IPR019052">
    <property type="entry name" value="DUF2383"/>
</dbReference>
<evidence type="ECO:0000313" key="3">
    <source>
        <dbReference type="Proteomes" id="UP000184368"/>
    </source>
</evidence>
<dbReference type="SUPFAM" id="SSF47240">
    <property type="entry name" value="Ferritin-like"/>
    <property type="match status" value="1"/>
</dbReference>
<protein>
    <recommendedName>
        <fullName evidence="1">DUF2383 domain-containing protein</fullName>
    </recommendedName>
</protein>
<reference evidence="2 3" key="1">
    <citation type="submission" date="2016-11" db="EMBL/GenBank/DDBJ databases">
        <authorList>
            <person name="Jaros S."/>
            <person name="Januszkiewicz K."/>
            <person name="Wedrychowicz H."/>
        </authorList>
    </citation>
    <scope>NUCLEOTIDE SEQUENCE [LARGE SCALE GENOMIC DNA]</scope>
    <source>
        <strain evidence="2 3">DSM 26897</strain>
    </source>
</reference>
<dbReference type="STRING" id="1302690.BUE76_18665"/>
<dbReference type="InterPro" id="IPR011971">
    <property type="entry name" value="CHP02284"/>
</dbReference>
<dbReference type="InterPro" id="IPR012347">
    <property type="entry name" value="Ferritin-like"/>
</dbReference>
<dbReference type="Pfam" id="PF09537">
    <property type="entry name" value="DUF2383"/>
    <property type="match status" value="1"/>
</dbReference>
<feature type="domain" description="DUF2383" evidence="1">
    <location>
        <begin position="7"/>
        <end position="117"/>
    </location>
</feature>
<gene>
    <name evidence="2" type="ORF">SAMN05444008_114109</name>
</gene>
<dbReference type="AlphaFoldDB" id="A0A1M5FQ79"/>
<evidence type="ECO:0000313" key="2">
    <source>
        <dbReference type="EMBL" id="SHF93646.1"/>
    </source>
</evidence>
<dbReference type="EMBL" id="FQUO01000014">
    <property type="protein sequence ID" value="SHF93646.1"/>
    <property type="molecule type" value="Genomic_DNA"/>
</dbReference>
<sequence length="155" mass="17621">MERNEKVIGLLNDLVRINNDRVVGYQKAIEELKPEDADLATLFERYTMESKQYLTELNTTVHDMGGTAATDTTKSGKVYRVWMDLKATLSGKDRKAILDNCEFGEDAAQKAYDLALNSDTELDPMTRELIVNQKAALRKSHDEVKHLRDLHKIGH</sequence>
<dbReference type="InterPro" id="IPR009078">
    <property type="entry name" value="Ferritin-like_SF"/>
</dbReference>
<dbReference type="PIRSF" id="PIRSF029477">
    <property type="entry name" value="UCP029477"/>
    <property type="match status" value="1"/>
</dbReference>
<organism evidence="2 3">
    <name type="scientific">Cnuella takakiae</name>
    <dbReference type="NCBI Taxonomy" id="1302690"/>
    <lineage>
        <taxon>Bacteria</taxon>
        <taxon>Pseudomonadati</taxon>
        <taxon>Bacteroidota</taxon>
        <taxon>Chitinophagia</taxon>
        <taxon>Chitinophagales</taxon>
        <taxon>Chitinophagaceae</taxon>
        <taxon>Cnuella</taxon>
    </lineage>
</organism>
<keyword evidence="3" id="KW-1185">Reference proteome</keyword>